<keyword evidence="2" id="KW-0489">Methyltransferase</keyword>
<evidence type="ECO:0000313" key="3">
    <source>
        <dbReference type="Proteomes" id="UP001498469"/>
    </source>
</evidence>
<dbReference type="GO" id="GO:0032259">
    <property type="term" value="P:methylation"/>
    <property type="evidence" value="ECO:0007669"/>
    <property type="project" value="UniProtKB-KW"/>
</dbReference>
<name>A0ABU7UUD4_9CLOT</name>
<gene>
    <name evidence="2" type="ORF">SJI18_22380</name>
</gene>
<reference evidence="2 3" key="1">
    <citation type="submission" date="2023-11" db="EMBL/GenBank/DDBJ databases">
        <title>Draft genome sequence of a psychrophilic Clostridium strain from permafrost water brine.</title>
        <authorList>
            <person name="Shcherbakova V.A."/>
            <person name="Trubitsyn V.E."/>
            <person name="Zakharyuk A.G."/>
        </authorList>
    </citation>
    <scope>NUCLEOTIDE SEQUENCE [LARGE SCALE GENOMIC DNA]</scope>
    <source>
        <strain evidence="2 3">14F</strain>
    </source>
</reference>
<dbReference type="GO" id="GO:0008168">
    <property type="term" value="F:methyltransferase activity"/>
    <property type="evidence" value="ECO:0007669"/>
    <property type="project" value="UniProtKB-KW"/>
</dbReference>
<dbReference type="EMBL" id="JAZHFS010000036">
    <property type="protein sequence ID" value="MEF2115031.1"/>
    <property type="molecule type" value="Genomic_DNA"/>
</dbReference>
<proteinExistence type="predicted"/>
<protein>
    <submittedName>
        <fullName evidence="2">Methyltransferase domain-containing protein</fullName>
    </submittedName>
</protein>
<dbReference type="CDD" id="cd02440">
    <property type="entry name" value="AdoMet_MTases"/>
    <property type="match status" value="1"/>
</dbReference>
<dbReference type="Pfam" id="PF08241">
    <property type="entry name" value="Methyltransf_11"/>
    <property type="match status" value="1"/>
</dbReference>
<sequence>MNKQGEVNKKAWSYRAYELWVNKFGLPKDVAKDMIRQPKIYLRRDIEFLGNVNGKKIANLLGSCGRKAIPLAILGADVTIVDISEDNKKYAIEVAKEAGVNLTYIVSDFSELNIDEMRNSFDITYMEGGILHYFLDLNEISQKIYSMLKIGGRLVLNDFHPIRKIFKVRDIFEVRDDSLELTGDYFENELKIGAVAYEKLFPVAEQNEFPKCLLRYWTMGEIISSFASAGFIIDKLVEGPRFDSNKNIPGEFTLIASKLKIQR</sequence>
<accession>A0ABU7UUD4</accession>
<dbReference type="RefSeq" id="WP_216255142.1">
    <property type="nucleotide sequence ID" value="NZ_JAZHFS010000036.1"/>
</dbReference>
<evidence type="ECO:0000313" key="2">
    <source>
        <dbReference type="EMBL" id="MEF2115031.1"/>
    </source>
</evidence>
<comment type="caution">
    <text evidence="2">The sequence shown here is derived from an EMBL/GenBank/DDBJ whole genome shotgun (WGS) entry which is preliminary data.</text>
</comment>
<evidence type="ECO:0000259" key="1">
    <source>
        <dbReference type="Pfam" id="PF08241"/>
    </source>
</evidence>
<dbReference type="InterPro" id="IPR013216">
    <property type="entry name" value="Methyltransf_11"/>
</dbReference>
<keyword evidence="2" id="KW-0808">Transferase</keyword>
<organism evidence="2 3">
    <name type="scientific">Clostridium frigoriphilum</name>
    <dbReference type="NCBI Taxonomy" id="443253"/>
    <lineage>
        <taxon>Bacteria</taxon>
        <taxon>Bacillati</taxon>
        <taxon>Bacillota</taxon>
        <taxon>Clostridia</taxon>
        <taxon>Eubacteriales</taxon>
        <taxon>Clostridiaceae</taxon>
        <taxon>Clostridium</taxon>
    </lineage>
</organism>
<dbReference type="Proteomes" id="UP001498469">
    <property type="component" value="Unassembled WGS sequence"/>
</dbReference>
<feature type="domain" description="Methyltransferase type 11" evidence="1">
    <location>
        <begin position="65"/>
        <end position="156"/>
    </location>
</feature>
<keyword evidence="3" id="KW-1185">Reference proteome</keyword>